<organism evidence="1">
    <name type="scientific">marine metagenome</name>
    <dbReference type="NCBI Taxonomy" id="408172"/>
    <lineage>
        <taxon>unclassified sequences</taxon>
        <taxon>metagenomes</taxon>
        <taxon>ecological metagenomes</taxon>
    </lineage>
</organism>
<sequence>MGHTVSTLIDRPQISKGRGDVQWYGIFANEGC</sequence>
<accession>A0A382A3H4</accession>
<dbReference type="AlphaFoldDB" id="A0A382A3H4"/>
<name>A0A382A3H4_9ZZZZ</name>
<reference evidence="1" key="1">
    <citation type="submission" date="2018-05" db="EMBL/GenBank/DDBJ databases">
        <authorList>
            <person name="Lanie J.A."/>
            <person name="Ng W.-L."/>
            <person name="Kazmierczak K.M."/>
            <person name="Andrzejewski T.M."/>
            <person name="Davidsen T.M."/>
            <person name="Wayne K.J."/>
            <person name="Tettelin H."/>
            <person name="Glass J.I."/>
            <person name="Rusch D."/>
            <person name="Podicherti R."/>
            <person name="Tsui H.-C.T."/>
            <person name="Winkler M.E."/>
        </authorList>
    </citation>
    <scope>NUCLEOTIDE SEQUENCE</scope>
</reference>
<proteinExistence type="predicted"/>
<protein>
    <submittedName>
        <fullName evidence="1">Uncharacterized protein</fullName>
    </submittedName>
</protein>
<dbReference type="EMBL" id="UINC01023716">
    <property type="protein sequence ID" value="SVA95929.1"/>
    <property type="molecule type" value="Genomic_DNA"/>
</dbReference>
<evidence type="ECO:0000313" key="1">
    <source>
        <dbReference type="EMBL" id="SVA95929.1"/>
    </source>
</evidence>
<gene>
    <name evidence="1" type="ORF">METZ01_LOCUS148783</name>
</gene>